<organism evidence="2 3">
    <name type="scientific">Phytophthora sojae (strain P6497)</name>
    <name type="common">Soybean stem and root rot agent</name>
    <name type="synonym">Phytophthora megasperma f. sp. glycines</name>
    <dbReference type="NCBI Taxonomy" id="1094619"/>
    <lineage>
        <taxon>Eukaryota</taxon>
        <taxon>Sar</taxon>
        <taxon>Stramenopiles</taxon>
        <taxon>Oomycota</taxon>
        <taxon>Peronosporomycetes</taxon>
        <taxon>Peronosporales</taxon>
        <taxon>Peronosporaceae</taxon>
        <taxon>Phytophthora</taxon>
    </lineage>
</organism>
<dbReference type="KEGG" id="psoj:PHYSODRAFT_500496"/>
<evidence type="ECO:0000313" key="2">
    <source>
        <dbReference type="EMBL" id="EGZ17643.1"/>
    </source>
</evidence>
<accession>G4ZI00</accession>
<dbReference type="GeneID" id="20657840"/>
<protein>
    <submittedName>
        <fullName evidence="2">Uncharacterized protein</fullName>
    </submittedName>
</protein>
<proteinExistence type="predicted"/>
<reference evidence="2 3" key="1">
    <citation type="journal article" date="2006" name="Science">
        <title>Phytophthora genome sequences uncover evolutionary origins and mechanisms of pathogenesis.</title>
        <authorList>
            <person name="Tyler B.M."/>
            <person name="Tripathy S."/>
            <person name="Zhang X."/>
            <person name="Dehal P."/>
            <person name="Jiang R.H."/>
            <person name="Aerts A."/>
            <person name="Arredondo F.D."/>
            <person name="Baxter L."/>
            <person name="Bensasson D."/>
            <person name="Beynon J.L."/>
            <person name="Chapman J."/>
            <person name="Damasceno C.M."/>
            <person name="Dorrance A.E."/>
            <person name="Dou D."/>
            <person name="Dickerman A.W."/>
            <person name="Dubchak I.L."/>
            <person name="Garbelotto M."/>
            <person name="Gijzen M."/>
            <person name="Gordon S.G."/>
            <person name="Govers F."/>
            <person name="Grunwald N.J."/>
            <person name="Huang W."/>
            <person name="Ivors K.L."/>
            <person name="Jones R.W."/>
            <person name="Kamoun S."/>
            <person name="Krampis K."/>
            <person name="Lamour K.H."/>
            <person name="Lee M.K."/>
            <person name="McDonald W.H."/>
            <person name="Medina M."/>
            <person name="Meijer H.J."/>
            <person name="Nordberg E.K."/>
            <person name="Maclean D.J."/>
            <person name="Ospina-Giraldo M.D."/>
            <person name="Morris P.F."/>
            <person name="Phuntumart V."/>
            <person name="Putnam N.H."/>
            <person name="Rash S."/>
            <person name="Rose J.K."/>
            <person name="Sakihama Y."/>
            <person name="Salamov A.A."/>
            <person name="Savidor A."/>
            <person name="Scheuring C.F."/>
            <person name="Smith B.M."/>
            <person name="Sobral B.W."/>
            <person name="Terry A."/>
            <person name="Torto-Alalibo T.A."/>
            <person name="Win J."/>
            <person name="Xu Z."/>
            <person name="Zhang H."/>
            <person name="Grigoriev I.V."/>
            <person name="Rokhsar D.S."/>
            <person name="Boore J.L."/>
        </authorList>
    </citation>
    <scope>NUCLEOTIDE SEQUENCE [LARGE SCALE GENOMIC DNA]</scope>
    <source>
        <strain evidence="2 3">P6497</strain>
    </source>
</reference>
<name>G4ZI00_PHYSP</name>
<evidence type="ECO:0000313" key="3">
    <source>
        <dbReference type="Proteomes" id="UP000002640"/>
    </source>
</evidence>
<dbReference type="AlphaFoldDB" id="G4ZI00"/>
<dbReference type="Proteomes" id="UP000002640">
    <property type="component" value="Unassembled WGS sequence"/>
</dbReference>
<keyword evidence="3" id="KW-1185">Reference proteome</keyword>
<dbReference type="RefSeq" id="XP_009526701.1">
    <property type="nucleotide sequence ID" value="XM_009528406.1"/>
</dbReference>
<dbReference type="EMBL" id="JH159154">
    <property type="protein sequence ID" value="EGZ17643.1"/>
    <property type="molecule type" value="Genomic_DNA"/>
</dbReference>
<dbReference type="InParanoid" id="G4ZI00"/>
<evidence type="ECO:0000256" key="1">
    <source>
        <dbReference type="SAM" id="MobiDB-lite"/>
    </source>
</evidence>
<gene>
    <name evidence="2" type="ORF">PHYSODRAFT_500496</name>
</gene>
<feature type="region of interest" description="Disordered" evidence="1">
    <location>
        <begin position="121"/>
        <end position="159"/>
    </location>
</feature>
<sequence length="177" mass="19373">MEKADSFELRVVLESGDYFLYQNPSKSVCIGFAGCAGWNNAKSVAWRNLPAHWSVDFYQKDGCSGVTNGDVYSWTENEAGDGAHSFKTPQAIRSIYARPLWCSIPWSVARQCVQPRHPAKRAEATSLVGSETSSGAGDDVNATEPTVVESVDEGTSSNWSEPIKESKYWAIMNLVLG</sequence>